<dbReference type="Gene3D" id="2.130.10.10">
    <property type="entry name" value="YVTN repeat-like/Quinoprotein amine dehydrogenase"/>
    <property type="match status" value="1"/>
</dbReference>
<dbReference type="InterPro" id="IPR011042">
    <property type="entry name" value="6-blade_b-propeller_TolB-like"/>
</dbReference>
<keyword evidence="1" id="KW-1133">Transmembrane helix</keyword>
<name>A0ABT7PS91_9BACT</name>
<dbReference type="InterPro" id="IPR015943">
    <property type="entry name" value="WD40/YVTN_repeat-like_dom_sf"/>
</dbReference>
<reference evidence="2 3" key="1">
    <citation type="submission" date="2023-06" db="EMBL/GenBank/DDBJ databases">
        <title>Roseiconus lacunae JC819 isolated from Gulf of Mannar region, Tamil Nadu.</title>
        <authorList>
            <person name="Pk S."/>
            <person name="Ch S."/>
            <person name="Ch V.R."/>
        </authorList>
    </citation>
    <scope>NUCLEOTIDE SEQUENCE [LARGE SCALE GENOMIC DNA]</scope>
    <source>
        <strain evidence="2 3">JC819</strain>
    </source>
</reference>
<dbReference type="RefSeq" id="WP_289167499.1">
    <property type="nucleotide sequence ID" value="NZ_JASZZN010000040.1"/>
</dbReference>
<gene>
    <name evidence="2" type="ORF">QTN89_28175</name>
</gene>
<sequence length="323" mass="33411">MKTPTILLVFTSCLLTCPDSRRVQAAIVVSEFFTGRIQSFDETTKTESTLAFVAGNPGLSGLAYSQSENTLYASALNHGGVYRFNAQTGSLLGFSSLGIGPGGLSIASNGDVYISDFASSNIRIYDSTLTNQLGLIATPAGPTSGVGFLGNGNVLISTAGSGVYEYDGENTTLFANNPAASAQIATDSSGNVFIGHGLGFSDSVFRYDEDGNILGTFDISAEMINSTGNGSSIGTSPGGITFDPQGNLLVAALGRSNPSDPGGERGGLFMYDVDGNLLETFAAGSNALSSVVFVTAIPEPGFFTLLAFGAVYAISNRRNRRII</sequence>
<accession>A0ABT7PS91</accession>
<feature type="transmembrane region" description="Helical" evidence="1">
    <location>
        <begin position="291"/>
        <end position="314"/>
    </location>
</feature>
<dbReference type="EMBL" id="JASZZN010000040">
    <property type="protein sequence ID" value="MDM4019365.1"/>
    <property type="molecule type" value="Genomic_DNA"/>
</dbReference>
<keyword evidence="1" id="KW-0472">Membrane</keyword>
<dbReference type="Proteomes" id="UP001239462">
    <property type="component" value="Unassembled WGS sequence"/>
</dbReference>
<proteinExistence type="predicted"/>
<dbReference type="SUPFAM" id="SSF63829">
    <property type="entry name" value="Calcium-dependent phosphotriesterase"/>
    <property type="match status" value="1"/>
</dbReference>
<keyword evidence="1" id="KW-0812">Transmembrane</keyword>
<evidence type="ECO:0000256" key="1">
    <source>
        <dbReference type="SAM" id="Phobius"/>
    </source>
</evidence>
<dbReference type="Gene3D" id="2.120.10.30">
    <property type="entry name" value="TolB, C-terminal domain"/>
    <property type="match status" value="1"/>
</dbReference>
<protein>
    <recommendedName>
        <fullName evidence="4">PEP-CTERM protein-sorting domain-containing protein</fullName>
    </recommendedName>
</protein>
<organism evidence="2 3">
    <name type="scientific">Roseiconus lacunae</name>
    <dbReference type="NCBI Taxonomy" id="2605694"/>
    <lineage>
        <taxon>Bacteria</taxon>
        <taxon>Pseudomonadati</taxon>
        <taxon>Planctomycetota</taxon>
        <taxon>Planctomycetia</taxon>
        <taxon>Pirellulales</taxon>
        <taxon>Pirellulaceae</taxon>
        <taxon>Roseiconus</taxon>
    </lineage>
</organism>
<keyword evidence="3" id="KW-1185">Reference proteome</keyword>
<evidence type="ECO:0000313" key="3">
    <source>
        <dbReference type="Proteomes" id="UP001239462"/>
    </source>
</evidence>
<evidence type="ECO:0000313" key="2">
    <source>
        <dbReference type="EMBL" id="MDM4019365.1"/>
    </source>
</evidence>
<comment type="caution">
    <text evidence="2">The sequence shown here is derived from an EMBL/GenBank/DDBJ whole genome shotgun (WGS) entry which is preliminary data.</text>
</comment>
<evidence type="ECO:0008006" key="4">
    <source>
        <dbReference type="Google" id="ProtNLM"/>
    </source>
</evidence>